<feature type="chain" id="PRO_5015681188" evidence="1">
    <location>
        <begin position="19"/>
        <end position="215"/>
    </location>
</feature>
<dbReference type="Proteomes" id="UP000245609">
    <property type="component" value="Unassembled WGS sequence"/>
</dbReference>
<keyword evidence="3" id="KW-1185">Reference proteome</keyword>
<sequence length="215" mass="24473">MKLFIYFCILCALGIMYSINSLPAQASYREIKKIAFSGTAKRSLGSEIENRDLKGIGTEVDAVPGNEDFEATKLELESKVGNVIKEYRFKTIIELVILDNLNVTFESRNESEDYVFRKLKGIILPSIANDDFVLLSLNSLRKRYAQMHEGSEWSLVLEKAIDNVSACVEEFVSGKSLIYTIVKEDKAPDRVTISQIFRLICITYNEFIRTAKQYI</sequence>
<accession>A0A2T9ZL08</accession>
<organism evidence="2 3">
    <name type="scientific">Smittium megazygosporum</name>
    <dbReference type="NCBI Taxonomy" id="133381"/>
    <lineage>
        <taxon>Eukaryota</taxon>
        <taxon>Fungi</taxon>
        <taxon>Fungi incertae sedis</taxon>
        <taxon>Zoopagomycota</taxon>
        <taxon>Kickxellomycotina</taxon>
        <taxon>Harpellomycetes</taxon>
        <taxon>Harpellales</taxon>
        <taxon>Legeriomycetaceae</taxon>
        <taxon>Smittium</taxon>
    </lineage>
</organism>
<evidence type="ECO:0000313" key="2">
    <source>
        <dbReference type="EMBL" id="PVV05251.1"/>
    </source>
</evidence>
<name>A0A2T9ZL08_9FUNG</name>
<gene>
    <name evidence="2" type="ORF">BB560_000233</name>
</gene>
<proteinExistence type="predicted"/>
<keyword evidence="1" id="KW-0732">Signal</keyword>
<comment type="caution">
    <text evidence="2">The sequence shown here is derived from an EMBL/GenBank/DDBJ whole genome shotgun (WGS) entry which is preliminary data.</text>
</comment>
<evidence type="ECO:0000313" key="3">
    <source>
        <dbReference type="Proteomes" id="UP000245609"/>
    </source>
</evidence>
<evidence type="ECO:0000256" key="1">
    <source>
        <dbReference type="SAM" id="SignalP"/>
    </source>
</evidence>
<reference evidence="2 3" key="1">
    <citation type="journal article" date="2018" name="MBio">
        <title>Comparative Genomics Reveals the Core Gene Toolbox for the Fungus-Insect Symbiosis.</title>
        <authorList>
            <person name="Wang Y."/>
            <person name="Stata M."/>
            <person name="Wang W."/>
            <person name="Stajich J.E."/>
            <person name="White M.M."/>
            <person name="Moncalvo J.M."/>
        </authorList>
    </citation>
    <scope>NUCLEOTIDE SEQUENCE [LARGE SCALE GENOMIC DNA]</scope>
    <source>
        <strain evidence="2 3">SC-DP-2</strain>
    </source>
</reference>
<feature type="signal peptide" evidence="1">
    <location>
        <begin position="1"/>
        <end position="18"/>
    </location>
</feature>
<dbReference type="EMBL" id="MBFS01000022">
    <property type="protein sequence ID" value="PVV05251.1"/>
    <property type="molecule type" value="Genomic_DNA"/>
</dbReference>
<dbReference type="AlphaFoldDB" id="A0A2T9ZL08"/>
<protein>
    <submittedName>
        <fullName evidence="2">Uncharacterized protein</fullName>
    </submittedName>
</protein>